<dbReference type="AlphaFoldDB" id="A0A5S3NAR2"/>
<dbReference type="EMBL" id="VANR01000001">
    <property type="protein sequence ID" value="TMM32398.1"/>
    <property type="molecule type" value="Genomic_DNA"/>
</dbReference>
<gene>
    <name evidence="2" type="ORF">FDT66_02725</name>
</gene>
<keyword evidence="1" id="KW-0472">Membrane</keyword>
<evidence type="ECO:0000313" key="2">
    <source>
        <dbReference type="EMBL" id="TMM32398.1"/>
    </source>
</evidence>
<evidence type="ECO:0000313" key="3">
    <source>
        <dbReference type="Proteomes" id="UP000307140"/>
    </source>
</evidence>
<protein>
    <recommendedName>
        <fullName evidence="4">Chemotaxis methyl-accepting receptor HlyB-like 4HB MCP domain-containing protein</fullName>
    </recommendedName>
</protein>
<dbReference type="OrthoDB" id="1438991at2"/>
<evidence type="ECO:0008006" key="4">
    <source>
        <dbReference type="Google" id="ProtNLM"/>
    </source>
</evidence>
<dbReference type="Proteomes" id="UP000307140">
    <property type="component" value="Unassembled WGS sequence"/>
</dbReference>
<proteinExistence type="predicted"/>
<keyword evidence="3" id="KW-1185">Reference proteome</keyword>
<organism evidence="2 3">
    <name type="scientific">Polaribacter aestuariivivens</name>
    <dbReference type="NCBI Taxonomy" id="2304626"/>
    <lineage>
        <taxon>Bacteria</taxon>
        <taxon>Pseudomonadati</taxon>
        <taxon>Bacteroidota</taxon>
        <taxon>Flavobacteriia</taxon>
        <taxon>Flavobacteriales</taxon>
        <taxon>Flavobacteriaceae</taxon>
    </lineage>
</organism>
<reference evidence="2 3" key="1">
    <citation type="submission" date="2019-05" db="EMBL/GenBank/DDBJ databases">
        <title>Polaribacter aestuariivivens sp. nov., isolated from a tidal flat.</title>
        <authorList>
            <person name="Yoon J.-H."/>
        </authorList>
    </citation>
    <scope>NUCLEOTIDE SEQUENCE [LARGE SCALE GENOMIC DNA]</scope>
    <source>
        <strain evidence="2 3">DBTF-3</strain>
    </source>
</reference>
<accession>A0A5S3NAR2</accession>
<evidence type="ECO:0000256" key="1">
    <source>
        <dbReference type="SAM" id="Phobius"/>
    </source>
</evidence>
<comment type="caution">
    <text evidence="2">The sequence shown here is derived from an EMBL/GenBank/DDBJ whole genome shotgun (WGS) entry which is preliminary data.</text>
</comment>
<sequence length="201" mass="23067">MLTKLNTTNRVNIGLSLAIVFLLVLATNRIDKRHFETVQNTLNTIHNDRILAQDYVYKMSGILHQKRILLLDSTAIDKEIVLNTQFETLIDVFAKTKLTTNESKKFKSLQKNFNELNKIEQSNFNSGNNKNVTKYLDALETDLNNLALIQVSESKNLISIAQKSLDNNKFISNLEIGFLILVGFIVQFVIFYRVKKQKSEL</sequence>
<keyword evidence="1" id="KW-1133">Transmembrane helix</keyword>
<name>A0A5S3NAR2_9FLAO</name>
<dbReference type="RefSeq" id="WP_138534609.1">
    <property type="nucleotide sequence ID" value="NZ_VANR01000001.1"/>
</dbReference>
<feature type="transmembrane region" description="Helical" evidence="1">
    <location>
        <begin position="176"/>
        <end position="194"/>
    </location>
</feature>
<keyword evidence="1" id="KW-0812">Transmembrane</keyword>